<dbReference type="EMBL" id="CP054926">
    <property type="protein sequence ID" value="QKW47149.1"/>
    <property type="molecule type" value="Genomic_DNA"/>
</dbReference>
<feature type="region of interest" description="Disordered" evidence="1">
    <location>
        <begin position="67"/>
        <end position="88"/>
    </location>
</feature>
<evidence type="ECO:0000313" key="3">
    <source>
        <dbReference type="Proteomes" id="UP000509345"/>
    </source>
</evidence>
<evidence type="ECO:0000313" key="2">
    <source>
        <dbReference type="EMBL" id="QKW47149.1"/>
    </source>
</evidence>
<accession>A0A7H8MYB6</accession>
<proteinExistence type="predicted"/>
<sequence>MTGSNEITIGKWTISEGADGELVFTKDGSTQARLTPGGKLIGANSGAPICYGDDVEVTSFRTGASLSATTHHGDGDTPGEWNGWAYWSSDQPKQDADVHLRIHPYGD</sequence>
<evidence type="ECO:0000256" key="1">
    <source>
        <dbReference type="SAM" id="MobiDB-lite"/>
    </source>
</evidence>
<dbReference type="RefSeq" id="WP_176145296.1">
    <property type="nucleotide sequence ID" value="NZ_CP054926.1"/>
</dbReference>
<protein>
    <submittedName>
        <fullName evidence="2">Uncharacterized protein</fullName>
    </submittedName>
</protein>
<gene>
    <name evidence="2" type="ORF">HUT09_33975</name>
</gene>
<reference evidence="2 3" key="1">
    <citation type="submission" date="2020-06" db="EMBL/GenBank/DDBJ databases">
        <title>Genome mining for natural products.</title>
        <authorList>
            <person name="Zhang B."/>
            <person name="Shi J."/>
            <person name="Ge H."/>
        </authorList>
    </citation>
    <scope>NUCLEOTIDE SEQUENCE [LARGE SCALE GENOMIC DNA]</scope>
    <source>
        <strain evidence="2 3">NA06532</strain>
    </source>
</reference>
<dbReference type="AlphaFoldDB" id="A0A7H8MYB6"/>
<dbReference type="GeneID" id="87636295"/>
<dbReference type="Proteomes" id="UP000509345">
    <property type="component" value="Chromosome"/>
</dbReference>
<organism evidence="2 3">
    <name type="scientific">Streptomyces microflavus</name>
    <name type="common">Streptomyces lipmanii</name>
    <dbReference type="NCBI Taxonomy" id="1919"/>
    <lineage>
        <taxon>Bacteria</taxon>
        <taxon>Bacillati</taxon>
        <taxon>Actinomycetota</taxon>
        <taxon>Actinomycetes</taxon>
        <taxon>Kitasatosporales</taxon>
        <taxon>Streptomycetaceae</taxon>
        <taxon>Streptomyces</taxon>
    </lineage>
</organism>
<name>A0A7H8MYB6_STRMI</name>